<feature type="region of interest" description="Disordered" evidence="4">
    <location>
        <begin position="421"/>
        <end position="566"/>
    </location>
</feature>
<feature type="compositionally biased region" description="Low complexity" evidence="4">
    <location>
        <begin position="690"/>
        <end position="699"/>
    </location>
</feature>
<feature type="compositionally biased region" description="Acidic residues" evidence="4">
    <location>
        <begin position="75"/>
        <end position="90"/>
    </location>
</feature>
<gene>
    <name evidence="5" type="ORF">BKA67DRAFT_393384</name>
</gene>
<feature type="compositionally biased region" description="Basic and acidic residues" evidence="4">
    <location>
        <begin position="492"/>
        <end position="518"/>
    </location>
</feature>
<feature type="compositionally biased region" description="Acidic residues" evidence="4">
    <location>
        <begin position="591"/>
        <end position="603"/>
    </location>
</feature>
<dbReference type="OrthoDB" id="277439at2759"/>
<dbReference type="PANTHER" id="PTHR14150:SF12">
    <property type="entry name" value="U3 SMALL NUCLEOLAR RNA-ASSOCIATED PROTEIN 14 HOMOLOG A"/>
    <property type="match status" value="1"/>
</dbReference>
<keyword evidence="6" id="KW-1185">Reference proteome</keyword>
<dbReference type="GeneID" id="70125529"/>
<name>A0A9P8UAR3_9PEZI</name>
<dbReference type="GO" id="GO:0006364">
    <property type="term" value="P:rRNA processing"/>
    <property type="evidence" value="ECO:0007669"/>
    <property type="project" value="InterPro"/>
</dbReference>
<accession>A0A9P8UAR3</accession>
<dbReference type="RefSeq" id="XP_045954143.1">
    <property type="nucleotide sequence ID" value="XM_046096637.1"/>
</dbReference>
<evidence type="ECO:0000313" key="5">
    <source>
        <dbReference type="EMBL" id="KAH6647631.1"/>
    </source>
</evidence>
<evidence type="ECO:0000256" key="4">
    <source>
        <dbReference type="SAM" id="MobiDB-lite"/>
    </source>
</evidence>
<dbReference type="GO" id="GO:0032040">
    <property type="term" value="C:small-subunit processome"/>
    <property type="evidence" value="ECO:0007669"/>
    <property type="project" value="InterPro"/>
</dbReference>
<feature type="compositionally biased region" description="Basic and acidic residues" evidence="4">
    <location>
        <begin position="246"/>
        <end position="256"/>
    </location>
</feature>
<evidence type="ECO:0000256" key="2">
    <source>
        <dbReference type="ARBA" id="ARBA00022553"/>
    </source>
</evidence>
<evidence type="ECO:0000256" key="1">
    <source>
        <dbReference type="ARBA" id="ARBA00004604"/>
    </source>
</evidence>
<dbReference type="AlphaFoldDB" id="A0A9P8UAR3"/>
<sequence length="888" mass="98912">MPGRQAHGRSIMGGDAGAAGNKRRQQKQKSKSKSRAQDAFSIANKELGGDKHKLTPRNRELDADLGAGKRRRAGDDEDDDDDDGDEDEDDAPPRKRRAHQTDGDDDVEYGSDSSGNEWRVGVGNDDDDSDIDSDEAFGESDEDKFQGYAFGGSTKKKKKSKGQDQDDEDSDLESLGSDAIDLADALDQSMSDDDADQGEEDDESDEDSGSEESEESEDSEDDVSESGVNDWVKKFSGAADDEEEENKAPQKSKIDLNDLGLLGGLDPSLKKSLKLMSKEEKSSKPKKLEVPLARRQQARLDRAAAYEQANKTLDRWQDTVKQNRRADHLVFPLPQTETGLARHDNTEIAPLDSKANGNELERAIMGIVEESGLVAKTEDEPKEYVDENGDPVTRKEFWANKRKERELKSREEARAKRIKKIKSKAYHRVHRREREKNELKEQEALAAAGLVDSEDERDARDRQRAAERMGARHKDSKWAKLAKKGGLAVWDDSVRDGINDMARRDEELRRRVEGRGDGSDEDDSDYSADSEDGGDRKRLLKELQGIDDDDEDEPSGPRSKLLNMPFMKKAENLKKQENDDLIKQIRRELDSDAEVSEPEPEVDDIGRRQYGAPGTKVPVPTAKSKKEKAKANSVDAEGDVLDMDKVNDVPNFAAPTPRSVVIDETGGAWSTAAPAKASRNAKKQKHHDSSVNVLDLDSSAALVKPREPASKPKPASKHATALANDSSDDEDGHLVQFRDQDLLDKAFGGLDVVAEFEAEKHAQEEEDDEKVIDNTLPGWGSWVGDGVSAKEKRRHQGRFLTKQDGIKKDKRKDAKLKNVIMNEKIIKKNNKYLASQLPHTFENVTQYERSLRLPVGPEWVTKKSHQDAVKPRVIIKQGIIAPMAKPNH</sequence>
<feature type="compositionally biased region" description="Basic and acidic residues" evidence="4">
    <location>
        <begin position="276"/>
        <end position="289"/>
    </location>
</feature>
<comment type="caution">
    <text evidence="5">The sequence shown here is derived from an EMBL/GenBank/DDBJ whole genome shotgun (WGS) entry which is preliminary data.</text>
</comment>
<dbReference type="PANTHER" id="PTHR14150">
    <property type="entry name" value="U3 SMALL NUCLEOLAR RNA-ASSOCIATED PROTEIN 14"/>
    <property type="match status" value="1"/>
</dbReference>
<feature type="compositionally biased region" description="Basic residues" evidence="4">
    <location>
        <begin position="21"/>
        <end position="34"/>
    </location>
</feature>
<dbReference type="Pfam" id="PF04615">
    <property type="entry name" value="Utp14"/>
    <property type="match status" value="1"/>
</dbReference>
<evidence type="ECO:0000313" key="6">
    <source>
        <dbReference type="Proteomes" id="UP000758603"/>
    </source>
</evidence>
<feature type="compositionally biased region" description="Basic and acidic residues" evidence="4">
    <location>
        <begin position="47"/>
        <end position="62"/>
    </location>
</feature>
<feature type="compositionally biased region" description="Acidic residues" evidence="4">
    <location>
        <begin position="519"/>
        <end position="532"/>
    </location>
</feature>
<dbReference type="EMBL" id="JAGPXC010000008">
    <property type="protein sequence ID" value="KAH6647631.1"/>
    <property type="molecule type" value="Genomic_DNA"/>
</dbReference>
<feature type="compositionally biased region" description="Acidic residues" evidence="4">
    <location>
        <begin position="545"/>
        <end position="554"/>
    </location>
</feature>
<feature type="region of interest" description="Disordered" evidence="4">
    <location>
        <begin position="586"/>
        <end position="636"/>
    </location>
</feature>
<feature type="compositionally biased region" description="Basic residues" evidence="4">
    <location>
        <begin position="421"/>
        <end position="431"/>
    </location>
</feature>
<feature type="region of interest" description="Disordered" evidence="4">
    <location>
        <begin position="1"/>
        <end position="296"/>
    </location>
</feature>
<feature type="compositionally biased region" description="Basic and acidic residues" evidence="4">
    <location>
        <begin position="457"/>
        <end position="478"/>
    </location>
</feature>
<dbReference type="InterPro" id="IPR006709">
    <property type="entry name" value="SSU_processome_Utp14"/>
</dbReference>
<feature type="region of interest" description="Disordered" evidence="4">
    <location>
        <begin position="665"/>
        <end position="733"/>
    </location>
</feature>
<feature type="compositionally biased region" description="Low complexity" evidence="4">
    <location>
        <begin position="257"/>
        <end position="267"/>
    </location>
</feature>
<reference evidence="5" key="1">
    <citation type="journal article" date="2021" name="Nat. Commun.">
        <title>Genetic determinants of endophytism in the Arabidopsis root mycobiome.</title>
        <authorList>
            <person name="Mesny F."/>
            <person name="Miyauchi S."/>
            <person name="Thiergart T."/>
            <person name="Pickel B."/>
            <person name="Atanasova L."/>
            <person name="Karlsson M."/>
            <person name="Huettel B."/>
            <person name="Barry K.W."/>
            <person name="Haridas S."/>
            <person name="Chen C."/>
            <person name="Bauer D."/>
            <person name="Andreopoulos W."/>
            <person name="Pangilinan J."/>
            <person name="LaButti K."/>
            <person name="Riley R."/>
            <person name="Lipzen A."/>
            <person name="Clum A."/>
            <person name="Drula E."/>
            <person name="Henrissat B."/>
            <person name="Kohler A."/>
            <person name="Grigoriev I.V."/>
            <person name="Martin F.M."/>
            <person name="Hacquard S."/>
        </authorList>
    </citation>
    <scope>NUCLEOTIDE SEQUENCE</scope>
    <source>
        <strain evidence="5">MPI-SDFR-AT-0073</strain>
    </source>
</reference>
<evidence type="ECO:0000256" key="3">
    <source>
        <dbReference type="ARBA" id="ARBA00023242"/>
    </source>
</evidence>
<keyword evidence="3" id="KW-0539">Nucleus</keyword>
<feature type="compositionally biased region" description="Acidic residues" evidence="4">
    <location>
        <begin position="190"/>
        <end position="224"/>
    </location>
</feature>
<feature type="compositionally biased region" description="Basic and acidic residues" evidence="4">
    <location>
        <begin position="432"/>
        <end position="443"/>
    </location>
</feature>
<dbReference type="Proteomes" id="UP000758603">
    <property type="component" value="Unassembled WGS sequence"/>
</dbReference>
<keyword evidence="2" id="KW-0597">Phosphoprotein</keyword>
<organism evidence="5 6">
    <name type="scientific">Truncatella angustata</name>
    <dbReference type="NCBI Taxonomy" id="152316"/>
    <lineage>
        <taxon>Eukaryota</taxon>
        <taxon>Fungi</taxon>
        <taxon>Dikarya</taxon>
        <taxon>Ascomycota</taxon>
        <taxon>Pezizomycotina</taxon>
        <taxon>Sordariomycetes</taxon>
        <taxon>Xylariomycetidae</taxon>
        <taxon>Amphisphaeriales</taxon>
        <taxon>Sporocadaceae</taxon>
        <taxon>Truncatella</taxon>
    </lineage>
</organism>
<feature type="compositionally biased region" description="Acidic residues" evidence="4">
    <location>
        <begin position="124"/>
        <end position="142"/>
    </location>
</feature>
<comment type="subcellular location">
    <subcellularLocation>
        <location evidence="1">Nucleus</location>
        <location evidence="1">Nucleolus</location>
    </subcellularLocation>
</comment>
<protein>
    <submittedName>
        <fullName evidence="5">Utp14 protein-domain-containing protein</fullName>
    </submittedName>
</protein>
<proteinExistence type="predicted"/>